<sequence>MDFEQRRESEPSQSAGVGDGVAEILAAYGVEPSQKGARPEVEDDEDENKGWTPPIGSSGVGGGSNYKYRAAFREGGESREALINKYPALQNGLIR</sequence>
<keyword evidence="3" id="KW-1185">Reference proteome</keyword>
<reference evidence="2 3" key="1">
    <citation type="submission" date="2018-04" db="EMBL/GenBank/DDBJ databases">
        <title>Genomic Encyclopedia of Type Strains, Phase IV (KMG-IV): sequencing the most valuable type-strain genomes for metagenomic binning, comparative biology and taxonomic classification.</title>
        <authorList>
            <person name="Goeker M."/>
        </authorList>
    </citation>
    <scope>NUCLEOTIDE SEQUENCE [LARGE SCALE GENOMIC DNA]</scope>
    <source>
        <strain evidence="2 3">DSM 45771</strain>
    </source>
</reference>
<organism evidence="2 3">
    <name type="scientific">Actinomycetospora cinnamomea</name>
    <dbReference type="NCBI Taxonomy" id="663609"/>
    <lineage>
        <taxon>Bacteria</taxon>
        <taxon>Bacillati</taxon>
        <taxon>Actinomycetota</taxon>
        <taxon>Actinomycetes</taxon>
        <taxon>Pseudonocardiales</taxon>
        <taxon>Pseudonocardiaceae</taxon>
        <taxon>Actinomycetospora</taxon>
    </lineage>
</organism>
<protein>
    <submittedName>
        <fullName evidence="2">Uncharacterized protein</fullName>
    </submittedName>
</protein>
<feature type="compositionally biased region" description="Basic and acidic residues" evidence="1">
    <location>
        <begin position="1"/>
        <end position="10"/>
    </location>
</feature>
<gene>
    <name evidence="2" type="ORF">C8D89_105227</name>
</gene>
<dbReference type="EMBL" id="QEKW01000005">
    <property type="protein sequence ID" value="PVZ10150.1"/>
    <property type="molecule type" value="Genomic_DNA"/>
</dbReference>
<evidence type="ECO:0000313" key="2">
    <source>
        <dbReference type="EMBL" id="PVZ10150.1"/>
    </source>
</evidence>
<dbReference type="AlphaFoldDB" id="A0A2U1FDW2"/>
<evidence type="ECO:0000313" key="3">
    <source>
        <dbReference type="Proteomes" id="UP000245639"/>
    </source>
</evidence>
<name>A0A2U1FDW2_9PSEU</name>
<dbReference type="RefSeq" id="WP_116708391.1">
    <property type="nucleotide sequence ID" value="NZ_QEKW01000005.1"/>
</dbReference>
<comment type="caution">
    <text evidence="2">The sequence shown here is derived from an EMBL/GenBank/DDBJ whole genome shotgun (WGS) entry which is preliminary data.</text>
</comment>
<proteinExistence type="predicted"/>
<accession>A0A2U1FDW2</accession>
<feature type="region of interest" description="Disordered" evidence="1">
    <location>
        <begin position="1"/>
        <end position="20"/>
    </location>
</feature>
<dbReference type="Proteomes" id="UP000245639">
    <property type="component" value="Unassembled WGS sequence"/>
</dbReference>
<feature type="region of interest" description="Disordered" evidence="1">
    <location>
        <begin position="29"/>
        <end position="66"/>
    </location>
</feature>
<evidence type="ECO:0000256" key="1">
    <source>
        <dbReference type="SAM" id="MobiDB-lite"/>
    </source>
</evidence>